<dbReference type="EMBL" id="JAKCXM010000093">
    <property type="protein sequence ID" value="KAJ0402880.1"/>
    <property type="molecule type" value="Genomic_DNA"/>
</dbReference>
<keyword evidence="3" id="KW-1185">Reference proteome</keyword>
<feature type="transmembrane region" description="Helical" evidence="1">
    <location>
        <begin position="47"/>
        <end position="68"/>
    </location>
</feature>
<comment type="caution">
    <text evidence="2">The sequence shown here is derived from an EMBL/GenBank/DDBJ whole genome shotgun (WGS) entry which is preliminary data.</text>
</comment>
<evidence type="ECO:0000313" key="2">
    <source>
        <dbReference type="EMBL" id="KAJ0402880.1"/>
    </source>
</evidence>
<keyword evidence="1" id="KW-0472">Membrane</keyword>
<name>A0AAD5LLJ9_PYTIN</name>
<dbReference type="AlphaFoldDB" id="A0AAD5LLJ9"/>
<dbReference type="Proteomes" id="UP001209570">
    <property type="component" value="Unassembled WGS sequence"/>
</dbReference>
<evidence type="ECO:0000313" key="3">
    <source>
        <dbReference type="Proteomes" id="UP001209570"/>
    </source>
</evidence>
<feature type="transmembrane region" description="Helical" evidence="1">
    <location>
        <begin position="6"/>
        <end position="26"/>
    </location>
</feature>
<feature type="transmembrane region" description="Helical" evidence="1">
    <location>
        <begin position="209"/>
        <end position="230"/>
    </location>
</feature>
<feature type="transmembrane region" description="Helical" evidence="1">
    <location>
        <begin position="95"/>
        <end position="118"/>
    </location>
</feature>
<organism evidence="2 3">
    <name type="scientific">Pythium insidiosum</name>
    <name type="common">Pythiosis disease agent</name>
    <dbReference type="NCBI Taxonomy" id="114742"/>
    <lineage>
        <taxon>Eukaryota</taxon>
        <taxon>Sar</taxon>
        <taxon>Stramenopiles</taxon>
        <taxon>Oomycota</taxon>
        <taxon>Peronosporomycetes</taxon>
        <taxon>Pythiales</taxon>
        <taxon>Pythiaceae</taxon>
        <taxon>Pythium</taxon>
    </lineage>
</organism>
<feature type="transmembrane region" description="Helical" evidence="1">
    <location>
        <begin position="130"/>
        <end position="149"/>
    </location>
</feature>
<keyword evidence="1" id="KW-0812">Transmembrane</keyword>
<protein>
    <submittedName>
        <fullName evidence="2">Uncharacterized protein</fullName>
    </submittedName>
</protein>
<reference evidence="2" key="1">
    <citation type="submission" date="2021-12" db="EMBL/GenBank/DDBJ databases">
        <title>Prjna785345.</title>
        <authorList>
            <person name="Rujirawat T."/>
            <person name="Krajaejun T."/>
        </authorList>
    </citation>
    <scope>NUCLEOTIDE SEQUENCE</scope>
    <source>
        <strain evidence="2">Pi057C3</strain>
    </source>
</reference>
<accession>A0AAD5LLJ9</accession>
<feature type="transmembrane region" description="Helical" evidence="1">
    <location>
        <begin position="169"/>
        <end position="188"/>
    </location>
</feature>
<evidence type="ECO:0000256" key="1">
    <source>
        <dbReference type="SAM" id="Phobius"/>
    </source>
</evidence>
<gene>
    <name evidence="2" type="ORF">P43SY_000494</name>
</gene>
<keyword evidence="1" id="KW-1133">Transmembrane helix</keyword>
<proteinExistence type="predicted"/>
<sequence length="307" mass="33663">MATARSQAAGVACLGAVYVGLVAAVVQRMRRLGRRRGNEPGRRWISLVPLWHGPLLALVLLLALMRLLQVTRLSLSPPFLQEDGVNGLLSDAPHAAMAMIAGHMIFVDAHVALFRVWPVRMASTVMPGRLLYLVFIVLVVVIVVLAQWIRCTSVSSSEKTEAMASWNRFQLLYLAMVWTLLGATLLQFQSRAVDVLWIARQQANMSATTIHAMALGQTALALVLLCRGLLSGMVAMMLDAKLAPSTANSRSLNEPMYLVPGEGSLGLAAHEESQAEKPWQWTTISIAQRTSHFFVSMMRLKVKTASH</sequence>